<name>A0A6J7M7G7_9ZZZZ</name>
<dbReference type="Gene3D" id="3.10.50.40">
    <property type="match status" value="1"/>
</dbReference>
<dbReference type="PANTHER" id="PTHR43811">
    <property type="entry name" value="FKBP-TYPE PEPTIDYL-PROLYL CIS-TRANS ISOMERASE FKPA"/>
    <property type="match status" value="1"/>
</dbReference>
<dbReference type="EMBL" id="CAFBOM010000021">
    <property type="protein sequence ID" value="CAB4976048.1"/>
    <property type="molecule type" value="Genomic_DNA"/>
</dbReference>
<proteinExistence type="predicted"/>
<evidence type="ECO:0000313" key="7">
    <source>
        <dbReference type="EMBL" id="CAB4976048.1"/>
    </source>
</evidence>
<feature type="domain" description="PPIase FKBP-type" evidence="5">
    <location>
        <begin position="137"/>
        <end position="223"/>
    </location>
</feature>
<evidence type="ECO:0000256" key="2">
    <source>
        <dbReference type="ARBA" id="ARBA00013194"/>
    </source>
</evidence>
<dbReference type="PROSITE" id="PS50059">
    <property type="entry name" value="FKBP_PPIASE"/>
    <property type="match status" value="1"/>
</dbReference>
<reference evidence="7" key="1">
    <citation type="submission" date="2020-05" db="EMBL/GenBank/DDBJ databases">
        <authorList>
            <person name="Chiriac C."/>
            <person name="Salcher M."/>
            <person name="Ghai R."/>
            <person name="Kavagutti S V."/>
        </authorList>
    </citation>
    <scope>NUCLEOTIDE SEQUENCE</scope>
</reference>
<organism evidence="7">
    <name type="scientific">freshwater metagenome</name>
    <dbReference type="NCBI Taxonomy" id="449393"/>
    <lineage>
        <taxon>unclassified sequences</taxon>
        <taxon>metagenomes</taxon>
        <taxon>ecological metagenomes</taxon>
    </lineage>
</organism>
<protein>
    <recommendedName>
        <fullName evidence="2">peptidylprolyl isomerase</fullName>
        <ecNumber evidence="2">5.2.1.8</ecNumber>
    </recommendedName>
</protein>
<dbReference type="AlphaFoldDB" id="A0A6J7M7G7"/>
<evidence type="ECO:0000256" key="4">
    <source>
        <dbReference type="ARBA" id="ARBA00023235"/>
    </source>
</evidence>
<evidence type="ECO:0000259" key="5">
    <source>
        <dbReference type="PROSITE" id="PS50059"/>
    </source>
</evidence>
<dbReference type="EMBL" id="CAFBPD010000014">
    <property type="protein sequence ID" value="CAB4998148.1"/>
    <property type="molecule type" value="Genomic_DNA"/>
</dbReference>
<evidence type="ECO:0000256" key="3">
    <source>
        <dbReference type="ARBA" id="ARBA00023110"/>
    </source>
</evidence>
<keyword evidence="4" id="KW-0413">Isomerase</keyword>
<evidence type="ECO:0000313" key="8">
    <source>
        <dbReference type="EMBL" id="CAB4998148.1"/>
    </source>
</evidence>
<dbReference type="PANTHER" id="PTHR43811:SF19">
    <property type="entry name" value="39 KDA FK506-BINDING NUCLEAR PROTEIN"/>
    <property type="match status" value="1"/>
</dbReference>
<dbReference type="PROSITE" id="PS51257">
    <property type="entry name" value="PROKAR_LIPOPROTEIN"/>
    <property type="match status" value="1"/>
</dbReference>
<evidence type="ECO:0000256" key="1">
    <source>
        <dbReference type="ARBA" id="ARBA00000971"/>
    </source>
</evidence>
<comment type="catalytic activity">
    <reaction evidence="1">
        <text>[protein]-peptidylproline (omega=180) = [protein]-peptidylproline (omega=0)</text>
        <dbReference type="Rhea" id="RHEA:16237"/>
        <dbReference type="Rhea" id="RHEA-COMP:10747"/>
        <dbReference type="Rhea" id="RHEA-COMP:10748"/>
        <dbReference type="ChEBI" id="CHEBI:83833"/>
        <dbReference type="ChEBI" id="CHEBI:83834"/>
        <dbReference type="EC" id="5.2.1.8"/>
    </reaction>
</comment>
<dbReference type="GO" id="GO:0003755">
    <property type="term" value="F:peptidyl-prolyl cis-trans isomerase activity"/>
    <property type="evidence" value="ECO:0007669"/>
    <property type="project" value="UniProtKB-KW"/>
</dbReference>
<evidence type="ECO:0000313" key="6">
    <source>
        <dbReference type="EMBL" id="CAB4742440.1"/>
    </source>
</evidence>
<keyword evidence="3" id="KW-0697">Rotamase</keyword>
<dbReference type="EMBL" id="CAEZYW010000115">
    <property type="protein sequence ID" value="CAB4742440.1"/>
    <property type="molecule type" value="Genomic_DNA"/>
</dbReference>
<accession>A0A6J7M7G7</accession>
<dbReference type="InterPro" id="IPR046357">
    <property type="entry name" value="PPIase_dom_sf"/>
</dbReference>
<dbReference type="SUPFAM" id="SSF54534">
    <property type="entry name" value="FKBP-like"/>
    <property type="match status" value="1"/>
</dbReference>
<dbReference type="EC" id="5.2.1.8" evidence="2"/>
<dbReference type="Pfam" id="PF00254">
    <property type="entry name" value="FKBP_C"/>
    <property type="match status" value="1"/>
</dbReference>
<sequence length="223" mass="22032">MTSRRLATAIAASLGAALLATSLGACTSSNDEGAAASALASAAVTAGPSEAPASAAPAQPVSGVTDPTIPFVTTDCALGEPVPATEPPAGSTAFGSINVVIADTGVPTVSIGADAVNATELGISDLVEGDGAAVMAGDTLTVNYCGIGLQSRQMFDSSWTRGEPISFPLDGLIQGWIQGLPGMKVGGQRLLVIPGDLGYGPQGQGTILPNETLVFVVQLVSIP</sequence>
<gene>
    <name evidence="6" type="ORF">UFOPK2786_00849</name>
    <name evidence="7" type="ORF">UFOPK3957_00218</name>
    <name evidence="8" type="ORF">UFOPK4061_00137</name>
</gene>
<dbReference type="InterPro" id="IPR001179">
    <property type="entry name" value="PPIase_FKBP_dom"/>
</dbReference>